<gene>
    <name evidence="1" type="ORF">V2W30_36600</name>
</gene>
<organism evidence="1 2">
    <name type="scientific">Streptomyces citrinus</name>
    <dbReference type="NCBI Taxonomy" id="3118173"/>
    <lineage>
        <taxon>Bacteria</taxon>
        <taxon>Bacillati</taxon>
        <taxon>Actinomycetota</taxon>
        <taxon>Actinomycetes</taxon>
        <taxon>Kitasatosporales</taxon>
        <taxon>Streptomycetaceae</taxon>
        <taxon>Streptomyces</taxon>
    </lineage>
</organism>
<keyword evidence="2" id="KW-1185">Reference proteome</keyword>
<protein>
    <submittedName>
        <fullName evidence="1">NAD(P)H-binding protein</fullName>
    </submittedName>
</protein>
<evidence type="ECO:0000313" key="2">
    <source>
        <dbReference type="Proteomes" id="UP001432251"/>
    </source>
</evidence>
<dbReference type="EMBL" id="CP146022">
    <property type="protein sequence ID" value="WWQ69238.1"/>
    <property type="molecule type" value="Genomic_DNA"/>
</dbReference>
<proteinExistence type="predicted"/>
<reference evidence="1" key="1">
    <citation type="journal article" date="2025" name="Int. J. Syst. Evol. Microbiol.">
        <title>Streptomyces citrinus sp. nov., with yellow diffusible pigment.</title>
        <authorList>
            <person name="He Y."/>
            <person name="Yang E."/>
            <person name="Xu J."/>
            <person name="Sun Y."/>
            <person name="Sun L."/>
        </authorList>
    </citation>
    <scope>NUCLEOTIDE SEQUENCE</scope>
    <source>
        <strain evidence="1">Q6</strain>
    </source>
</reference>
<sequence length="164" mass="17583">MVAGDLTDAGSLGAAVEGVDAVVFTHGSHGGPGQAEHIDHGGVRNTLAALGNHPARIALMTAIGVPGRQVLVTALTSPDADHKTLEPVAVHAPCPSPPRTGRHRTPKPRTTTTTPHGRDPHVREDHRQGRRHHRREQRPRRRDRPAPVHAGCRDRARRPPPGPP</sequence>
<dbReference type="Proteomes" id="UP001432251">
    <property type="component" value="Chromosome"/>
</dbReference>
<name>A0ACD5AUH4_9ACTN</name>
<accession>A0ACD5AUH4</accession>
<evidence type="ECO:0000313" key="1">
    <source>
        <dbReference type="EMBL" id="WWQ69238.1"/>
    </source>
</evidence>